<dbReference type="Pfam" id="PF01551">
    <property type="entry name" value="Peptidase_M23"/>
    <property type="match status" value="1"/>
</dbReference>
<dbReference type="PANTHER" id="PTHR21666">
    <property type="entry name" value="PEPTIDASE-RELATED"/>
    <property type="match status" value="1"/>
</dbReference>
<dbReference type="GO" id="GO:0016787">
    <property type="term" value="F:hydrolase activity"/>
    <property type="evidence" value="ECO:0007669"/>
    <property type="project" value="UniProtKB-KW"/>
</dbReference>
<dbReference type="Proteomes" id="UP001610104">
    <property type="component" value="Unassembled WGS sequence"/>
</dbReference>
<gene>
    <name evidence="4" type="ORF">V8G56_01255</name>
</gene>
<keyword evidence="2" id="KW-1133">Transmembrane helix</keyword>
<evidence type="ECO:0000313" key="4">
    <source>
        <dbReference type="EMBL" id="MFH6767346.1"/>
    </source>
</evidence>
<sequence length="289" mass="32406">MSKIKKNPTRITRKLLDKYRLVVLNEETFEERVSFKLTRLNVFVLASLSTIILIVLTTVLIAFTPLREYIPGYSSTALKRQATELNYKTDSLQQAILMNEKYYASIRKVLQGDLSVVDFNRDSIIQAVKLEASEVDLNPILEDSLLRQKVDKEDKYNLFESATSATNFVLFPPANGPISEPYNLKEKHYAVDIVVAKNTPIKATADGVVVFAEWTATTGYVIIIEHSYGLISVYKHNASLTKSQGDLVKAGEVIATAGNLGELSTGPHLHFELWNDGYPVNPTNFIDFK</sequence>
<keyword evidence="5" id="KW-1185">Reference proteome</keyword>
<evidence type="ECO:0000256" key="1">
    <source>
        <dbReference type="ARBA" id="ARBA00022729"/>
    </source>
</evidence>
<evidence type="ECO:0000313" key="5">
    <source>
        <dbReference type="Proteomes" id="UP001610104"/>
    </source>
</evidence>
<organism evidence="4 5">
    <name type="scientific">Gaetbulibacter aquiaggeris</name>
    <dbReference type="NCBI Taxonomy" id="1735373"/>
    <lineage>
        <taxon>Bacteria</taxon>
        <taxon>Pseudomonadati</taxon>
        <taxon>Bacteroidota</taxon>
        <taxon>Flavobacteriia</taxon>
        <taxon>Flavobacteriales</taxon>
        <taxon>Flavobacteriaceae</taxon>
        <taxon>Gaetbulibacter</taxon>
    </lineage>
</organism>
<keyword evidence="1" id="KW-0732">Signal</keyword>
<dbReference type="InterPro" id="IPR050570">
    <property type="entry name" value="Cell_wall_metabolism_enzyme"/>
</dbReference>
<accession>A0ABW7MKJ7</accession>
<keyword evidence="2" id="KW-0812">Transmembrane</keyword>
<dbReference type="InterPro" id="IPR016047">
    <property type="entry name" value="M23ase_b-sheet_dom"/>
</dbReference>
<feature type="domain" description="M23ase beta-sheet core" evidence="3">
    <location>
        <begin position="187"/>
        <end position="282"/>
    </location>
</feature>
<dbReference type="InterPro" id="IPR011055">
    <property type="entry name" value="Dup_hybrid_motif"/>
</dbReference>
<dbReference type="CDD" id="cd12797">
    <property type="entry name" value="M23_peptidase"/>
    <property type="match status" value="1"/>
</dbReference>
<evidence type="ECO:0000259" key="3">
    <source>
        <dbReference type="Pfam" id="PF01551"/>
    </source>
</evidence>
<keyword evidence="2" id="KW-0472">Membrane</keyword>
<keyword evidence="4" id="KW-0378">Hydrolase</keyword>
<comment type="caution">
    <text evidence="4">The sequence shown here is derived from an EMBL/GenBank/DDBJ whole genome shotgun (WGS) entry which is preliminary data.</text>
</comment>
<dbReference type="PANTHER" id="PTHR21666:SF289">
    <property type="entry name" value="L-ALA--D-GLU ENDOPEPTIDASE"/>
    <property type="match status" value="1"/>
</dbReference>
<dbReference type="SUPFAM" id="SSF51261">
    <property type="entry name" value="Duplicated hybrid motif"/>
    <property type="match status" value="1"/>
</dbReference>
<protein>
    <submittedName>
        <fullName evidence="4">M23 family metallopeptidase</fullName>
        <ecNumber evidence="4">3.4.-.-</ecNumber>
    </submittedName>
</protein>
<dbReference type="RefSeq" id="WP_395436629.1">
    <property type="nucleotide sequence ID" value="NZ_JBAWKC010000001.1"/>
</dbReference>
<evidence type="ECO:0000256" key="2">
    <source>
        <dbReference type="SAM" id="Phobius"/>
    </source>
</evidence>
<reference evidence="4 5" key="1">
    <citation type="submission" date="2024-02" db="EMBL/GenBank/DDBJ databases">
        <title>A Gaetbulibacter species isolated from tidal flats and genomic insights of their niches.</title>
        <authorList>
            <person name="Ye Y."/>
        </authorList>
    </citation>
    <scope>NUCLEOTIDE SEQUENCE [LARGE SCALE GENOMIC DNA]</scope>
    <source>
        <strain evidence="4 5">KEM-8</strain>
    </source>
</reference>
<proteinExistence type="predicted"/>
<feature type="transmembrane region" description="Helical" evidence="2">
    <location>
        <begin position="42"/>
        <end position="63"/>
    </location>
</feature>
<dbReference type="EC" id="3.4.-.-" evidence="4"/>
<name>A0ABW7MKJ7_9FLAO</name>
<dbReference type="EMBL" id="JBAWKC010000001">
    <property type="protein sequence ID" value="MFH6767346.1"/>
    <property type="molecule type" value="Genomic_DNA"/>
</dbReference>
<dbReference type="Gene3D" id="2.70.70.10">
    <property type="entry name" value="Glucose Permease (Domain IIA)"/>
    <property type="match status" value="1"/>
</dbReference>